<keyword evidence="7" id="KW-1133">Transmembrane helix</keyword>
<protein>
    <submittedName>
        <fullName evidence="9">Leishmanolysin</fullName>
    </submittedName>
</protein>
<dbReference type="SUPFAM" id="SSF55486">
    <property type="entry name" value="Metalloproteases ('zincins'), catalytic domain"/>
    <property type="match status" value="2"/>
</dbReference>
<keyword evidence="3" id="KW-0479">Metal-binding</keyword>
<evidence type="ECO:0000256" key="2">
    <source>
        <dbReference type="ARBA" id="ARBA00022670"/>
    </source>
</evidence>
<dbReference type="EMBL" id="PVTD01000001">
    <property type="protein sequence ID" value="PRY26777.1"/>
    <property type="molecule type" value="Genomic_DNA"/>
</dbReference>
<feature type="chain" id="PRO_5015407716" evidence="8">
    <location>
        <begin position="25"/>
        <end position="318"/>
    </location>
</feature>
<dbReference type="GO" id="GO:0016020">
    <property type="term" value="C:membrane"/>
    <property type="evidence" value="ECO:0007669"/>
    <property type="project" value="InterPro"/>
</dbReference>
<organism evidence="9 10">
    <name type="scientific">Aliiruegeria haliotis</name>
    <dbReference type="NCBI Taxonomy" id="1280846"/>
    <lineage>
        <taxon>Bacteria</taxon>
        <taxon>Pseudomonadati</taxon>
        <taxon>Pseudomonadota</taxon>
        <taxon>Alphaproteobacteria</taxon>
        <taxon>Rhodobacterales</taxon>
        <taxon>Roseobacteraceae</taxon>
        <taxon>Aliiruegeria</taxon>
    </lineage>
</organism>
<keyword evidence="2" id="KW-0645">Protease</keyword>
<comment type="caution">
    <text evidence="9">The sequence shown here is derived from an EMBL/GenBank/DDBJ whole genome shotgun (WGS) entry which is preliminary data.</text>
</comment>
<evidence type="ECO:0000256" key="3">
    <source>
        <dbReference type="ARBA" id="ARBA00022723"/>
    </source>
</evidence>
<evidence type="ECO:0000256" key="1">
    <source>
        <dbReference type="ARBA" id="ARBA00001947"/>
    </source>
</evidence>
<evidence type="ECO:0000313" key="10">
    <source>
        <dbReference type="Proteomes" id="UP000239480"/>
    </source>
</evidence>
<dbReference type="OrthoDB" id="61573at2"/>
<dbReference type="AlphaFoldDB" id="A0A2T0S019"/>
<keyword evidence="4" id="KW-0378">Hydrolase</keyword>
<dbReference type="Pfam" id="PF01457">
    <property type="entry name" value="Peptidase_M8"/>
    <property type="match status" value="1"/>
</dbReference>
<dbReference type="GO" id="GO:0046872">
    <property type="term" value="F:metal ion binding"/>
    <property type="evidence" value="ECO:0007669"/>
    <property type="project" value="UniProtKB-KW"/>
</dbReference>
<evidence type="ECO:0000256" key="5">
    <source>
        <dbReference type="ARBA" id="ARBA00022833"/>
    </source>
</evidence>
<feature type="transmembrane region" description="Helical" evidence="7">
    <location>
        <begin position="283"/>
        <end position="308"/>
    </location>
</feature>
<gene>
    <name evidence="9" type="ORF">CLV78_101879</name>
</gene>
<comment type="cofactor">
    <cofactor evidence="1">
        <name>Zn(2+)</name>
        <dbReference type="ChEBI" id="CHEBI:29105"/>
    </cofactor>
</comment>
<keyword evidence="10" id="KW-1185">Reference proteome</keyword>
<evidence type="ECO:0000256" key="8">
    <source>
        <dbReference type="SAM" id="SignalP"/>
    </source>
</evidence>
<evidence type="ECO:0000256" key="7">
    <source>
        <dbReference type="SAM" id="Phobius"/>
    </source>
</evidence>
<dbReference type="InterPro" id="IPR001577">
    <property type="entry name" value="Peptidase_M8"/>
</dbReference>
<dbReference type="GO" id="GO:0007155">
    <property type="term" value="P:cell adhesion"/>
    <property type="evidence" value="ECO:0007669"/>
    <property type="project" value="InterPro"/>
</dbReference>
<keyword evidence="5" id="KW-0862">Zinc</keyword>
<keyword evidence="7" id="KW-0472">Membrane</keyword>
<name>A0A2T0S019_9RHOB</name>
<dbReference type="RefSeq" id="WP_158263416.1">
    <property type="nucleotide sequence ID" value="NZ_PVTD01000001.1"/>
</dbReference>
<accession>A0A2T0S019</accession>
<evidence type="ECO:0000256" key="6">
    <source>
        <dbReference type="ARBA" id="ARBA00023049"/>
    </source>
</evidence>
<keyword evidence="7" id="KW-0812">Transmembrane</keyword>
<evidence type="ECO:0000256" key="4">
    <source>
        <dbReference type="ARBA" id="ARBA00022801"/>
    </source>
</evidence>
<feature type="signal peptide" evidence="8">
    <location>
        <begin position="1"/>
        <end position="24"/>
    </location>
</feature>
<keyword evidence="6" id="KW-0482">Metalloprotease</keyword>
<dbReference type="Gene3D" id="3.90.132.10">
    <property type="entry name" value="Leishmanolysin , domain 2"/>
    <property type="match status" value="1"/>
</dbReference>
<reference evidence="9 10" key="1">
    <citation type="submission" date="2018-03" db="EMBL/GenBank/DDBJ databases">
        <title>Genomic Encyclopedia of Archaeal and Bacterial Type Strains, Phase II (KMG-II): from individual species to whole genera.</title>
        <authorList>
            <person name="Goeker M."/>
        </authorList>
    </citation>
    <scope>NUCLEOTIDE SEQUENCE [LARGE SCALE GENOMIC DNA]</scope>
    <source>
        <strain evidence="9 10">DSM 29328</strain>
    </source>
</reference>
<dbReference type="GO" id="GO:0006508">
    <property type="term" value="P:proteolysis"/>
    <property type="evidence" value="ECO:0007669"/>
    <property type="project" value="UniProtKB-KW"/>
</dbReference>
<dbReference type="Proteomes" id="UP000239480">
    <property type="component" value="Unassembled WGS sequence"/>
</dbReference>
<evidence type="ECO:0000313" key="9">
    <source>
        <dbReference type="EMBL" id="PRY26777.1"/>
    </source>
</evidence>
<dbReference type="GO" id="GO:0004222">
    <property type="term" value="F:metalloendopeptidase activity"/>
    <property type="evidence" value="ECO:0007669"/>
    <property type="project" value="InterPro"/>
</dbReference>
<keyword evidence="8" id="KW-0732">Signal</keyword>
<proteinExistence type="predicted"/>
<sequence length="318" mass="32593">MQANVAGCISATLLAAGFAFPASSATIAVGAAVTPSGVAPELSSLVAPGVTPSPSSLRAAYGTFDINIALTGASPSQQAAFDAAETFWEKRILGYEDPLVASFIAANFPTLDITATLAPNDGVGGILGSAGSTTFVSATAGGPITRNQMVSVAGIMNFDTADLAALEANGTLGDVIRHEMAHVLGFSDFFWDFVGATDGSGFDNSYTGSFALAQYQREFDPTATFIPVEESGGPGTAYAHWDENLFGNHLSLFGNSANPELMTGFLEGPTYLSATTLASFDDLGYVTAVPAPLSAAFVLTGFAALGGVRSRKKARRAT</sequence>